<evidence type="ECO:0000256" key="5">
    <source>
        <dbReference type="ARBA" id="ARBA00022940"/>
    </source>
</evidence>
<evidence type="ECO:0000313" key="11">
    <source>
        <dbReference type="Ensembl" id="ENSSTOP00000024168.1"/>
    </source>
</evidence>
<evidence type="ECO:0000256" key="8">
    <source>
        <dbReference type="SAM" id="MobiDB-lite"/>
    </source>
</evidence>
<dbReference type="KEGG" id="iti:101969863"/>
<keyword evidence="3" id="KW-0929">Antimicrobial</keyword>
<proteinExistence type="predicted"/>
<evidence type="ECO:0000256" key="2">
    <source>
        <dbReference type="ARBA" id="ARBA00022525"/>
    </source>
</evidence>
<dbReference type="PANTHER" id="PTHR14081:SF1">
    <property type="entry name" value="SPERM-ASSOCIATED ANTIGEN 11A-RELATED"/>
    <property type="match status" value="1"/>
</dbReference>
<keyword evidence="4 9" id="KW-0732">Signal</keyword>
<reference evidence="12" key="1">
    <citation type="submission" date="2011-11" db="EMBL/GenBank/DDBJ databases">
        <title>The Draft Genome of Spermophilus tridecemlineatus.</title>
        <authorList>
            <consortium name="The Broad Institute Genome Assembly &amp; Analysis Group"/>
            <consortium name="Computational R&amp;D Group"/>
            <consortium name="and Sequencing Platform"/>
            <person name="Di Palma F."/>
            <person name="Alfoldi J."/>
            <person name="Johnson J."/>
            <person name="Berlin A."/>
            <person name="Gnerre S."/>
            <person name="Jaffe D."/>
            <person name="MacCallum I."/>
            <person name="Young S."/>
            <person name="Walker B.J."/>
            <person name="Lindblad-Toh K."/>
        </authorList>
    </citation>
    <scope>NUCLEOTIDE SEQUENCE [LARGE SCALE GENOMIC DNA]</scope>
</reference>
<dbReference type="OrthoDB" id="9535762at2759"/>
<reference evidence="11" key="3">
    <citation type="submission" date="2025-09" db="UniProtKB">
        <authorList>
            <consortium name="Ensembl"/>
        </authorList>
    </citation>
    <scope>IDENTIFICATION</scope>
</reference>
<feature type="domain" description="Beta-defensin-like" evidence="10">
    <location>
        <begin position="79"/>
        <end position="110"/>
    </location>
</feature>
<dbReference type="Pfam" id="PF00711">
    <property type="entry name" value="Defensin_beta"/>
    <property type="match status" value="1"/>
</dbReference>
<keyword evidence="12" id="KW-1185">Reference proteome</keyword>
<dbReference type="AlphaFoldDB" id="A0A287CSB7"/>
<dbReference type="GeneTree" id="ENSGT00940000161432"/>
<dbReference type="GO" id="GO:0061844">
    <property type="term" value="P:antimicrobial humoral immune response mediated by antimicrobial peptide"/>
    <property type="evidence" value="ECO:0007669"/>
    <property type="project" value="TreeGrafter"/>
</dbReference>
<feature type="signal peptide" evidence="9">
    <location>
        <begin position="1"/>
        <end position="25"/>
    </location>
</feature>
<dbReference type="EMBL" id="AGTP01124681">
    <property type="status" value="NOT_ANNOTATED_CDS"/>
    <property type="molecule type" value="Genomic_DNA"/>
</dbReference>
<evidence type="ECO:0000256" key="7">
    <source>
        <dbReference type="ARBA" id="ARBA00045473"/>
    </source>
</evidence>
<evidence type="ECO:0000256" key="3">
    <source>
        <dbReference type="ARBA" id="ARBA00022529"/>
    </source>
</evidence>
<dbReference type="Pfam" id="PF05324">
    <property type="entry name" value="Sperm_Ag_HE2"/>
    <property type="match status" value="1"/>
</dbReference>
<comment type="function">
    <text evidence="7">Has antimicrobial activity against E.coli. Plays a role in the defense response in the male reproductive tract, contributing to sperm maturation, storage and protection.</text>
</comment>
<evidence type="ECO:0000313" key="12">
    <source>
        <dbReference type="Proteomes" id="UP000005215"/>
    </source>
</evidence>
<dbReference type="GO" id="GO:0005576">
    <property type="term" value="C:extracellular region"/>
    <property type="evidence" value="ECO:0007669"/>
    <property type="project" value="UniProtKB-SubCell"/>
</dbReference>
<evidence type="ECO:0000256" key="1">
    <source>
        <dbReference type="ARBA" id="ARBA00004613"/>
    </source>
</evidence>
<keyword evidence="5" id="KW-0211">Defensin</keyword>
<evidence type="ECO:0000256" key="4">
    <source>
        <dbReference type="ARBA" id="ARBA00022729"/>
    </source>
</evidence>
<keyword evidence="2" id="KW-0964">Secreted</keyword>
<evidence type="ECO:0000256" key="9">
    <source>
        <dbReference type="SAM" id="SignalP"/>
    </source>
</evidence>
<dbReference type="PANTHER" id="PTHR14081">
    <property type="entry name" value="SPERM-ASSOCIATED ANTIGEN 11A-RELATED-RELATED"/>
    <property type="match status" value="1"/>
</dbReference>
<dbReference type="InterPro" id="IPR007988">
    <property type="entry name" value="Sperm_Ag_11A_B"/>
</dbReference>
<name>A0A287CSB7_ICTTR</name>
<keyword evidence="6" id="KW-0044">Antibiotic</keyword>
<sequence>MAQRLHPPFISLLLVALLFPGSPRALSVNSSGTEVPSGPQEEAPGQGANGSPAVHHQVKRYFQPRTPPFLEPEPALKVVNCKKAEGLCQEYCNYLETQVGYCSKKKDACCLPRN</sequence>
<dbReference type="STRING" id="43179.ENSSTOP00000024168"/>
<dbReference type="RefSeq" id="XP_005342586.1">
    <property type="nucleotide sequence ID" value="XM_005342529.1"/>
</dbReference>
<comment type="subcellular location">
    <subcellularLocation>
        <location evidence="1">Secreted</location>
    </subcellularLocation>
</comment>
<evidence type="ECO:0000259" key="10">
    <source>
        <dbReference type="Pfam" id="PF00711"/>
    </source>
</evidence>
<dbReference type="InterPro" id="IPR001855">
    <property type="entry name" value="Defensin_beta-like"/>
</dbReference>
<dbReference type="InParanoid" id="A0A287CSB7"/>
<evidence type="ECO:0000256" key="6">
    <source>
        <dbReference type="ARBA" id="ARBA00023022"/>
    </source>
</evidence>
<gene>
    <name evidence="11" type="primary">LOC101969863</name>
</gene>
<feature type="chain" id="PRO_5011642867" evidence="9">
    <location>
        <begin position="26"/>
        <end position="114"/>
    </location>
</feature>
<reference evidence="11" key="2">
    <citation type="submission" date="2025-08" db="UniProtKB">
        <authorList>
            <consortium name="Ensembl"/>
        </authorList>
    </citation>
    <scope>IDENTIFICATION</scope>
</reference>
<organism evidence="11 12">
    <name type="scientific">Ictidomys tridecemlineatus</name>
    <name type="common">Thirteen-lined ground squirrel</name>
    <name type="synonym">Spermophilus tridecemlineatus</name>
    <dbReference type="NCBI Taxonomy" id="43179"/>
    <lineage>
        <taxon>Eukaryota</taxon>
        <taxon>Metazoa</taxon>
        <taxon>Chordata</taxon>
        <taxon>Craniata</taxon>
        <taxon>Vertebrata</taxon>
        <taxon>Euteleostomi</taxon>
        <taxon>Mammalia</taxon>
        <taxon>Eutheria</taxon>
        <taxon>Euarchontoglires</taxon>
        <taxon>Glires</taxon>
        <taxon>Rodentia</taxon>
        <taxon>Sciuromorpha</taxon>
        <taxon>Sciuridae</taxon>
        <taxon>Xerinae</taxon>
        <taxon>Marmotini</taxon>
        <taxon>Ictidomys</taxon>
    </lineage>
</organism>
<protein>
    <submittedName>
        <fullName evidence="11">Sperm-associated antigen 11-like</fullName>
    </submittedName>
</protein>
<dbReference type="Proteomes" id="UP000005215">
    <property type="component" value="Unassembled WGS sequence"/>
</dbReference>
<dbReference type="Ensembl" id="ENSSTOT00000033766.1">
    <property type="protein sequence ID" value="ENSSTOP00000024168.1"/>
    <property type="gene ID" value="ENSSTOG00000033625.1"/>
</dbReference>
<feature type="region of interest" description="Disordered" evidence="8">
    <location>
        <begin position="27"/>
        <end position="55"/>
    </location>
</feature>
<dbReference type="GO" id="GO:0042742">
    <property type="term" value="P:defense response to bacterium"/>
    <property type="evidence" value="ECO:0007669"/>
    <property type="project" value="UniProtKB-KW"/>
</dbReference>
<dbReference type="GeneID" id="101969863"/>
<accession>A0A287CSB7</accession>
<dbReference type="FunCoup" id="A0A287CSB7">
    <property type="interactions" value="1"/>
</dbReference>